<dbReference type="EMBL" id="CP000272">
    <property type="protein sequence ID" value="ABE37180.1"/>
    <property type="molecule type" value="Genomic_DNA"/>
</dbReference>
<accession>Q13FF9</accession>
<dbReference type="STRING" id="266265.Bxe_C1323"/>
<sequence>MALPSPDPGAPAFTRTGINLADPRLGAEAVLTSDDFFAPMARMLDPNPAVFIAGKYDDNGKWMDGWESRRKRVAGHDFCIVKLGVAGELMGVDIDTSYFTGNFPPAASIDACRCDDDIPGAHSPWTEVLPATALNGNAHHYRAIDAATRDIYTHVRLNIYPDGGVARLRVYGRPRRDLSPGVELDLASATNGARIVAANNEHYGAASNLLLPTRAANMGEGWETRRRREPGCDWCIIELATPGEISQISVDTAHFKGNFADRCSLQGAWVRAGTDESLITQSIFWPVLLDEQKLEMGRVHTFVPTQSMPVTHVRFNILPDGGVSRLRLIGRTSTCSKASLQPD</sequence>
<organism evidence="4 5">
    <name type="scientific">Paraburkholderia xenovorans (strain LB400)</name>
    <dbReference type="NCBI Taxonomy" id="266265"/>
    <lineage>
        <taxon>Bacteria</taxon>
        <taxon>Pseudomonadati</taxon>
        <taxon>Pseudomonadota</taxon>
        <taxon>Betaproteobacteria</taxon>
        <taxon>Burkholderiales</taxon>
        <taxon>Burkholderiaceae</taxon>
        <taxon>Paraburkholderia</taxon>
    </lineage>
</organism>
<name>Q13FF9_PARXL</name>
<feature type="domain" description="Allantoicase" evidence="3">
    <location>
        <begin position="192"/>
        <end position="332"/>
    </location>
</feature>
<dbReference type="Proteomes" id="UP000001817">
    <property type="component" value="Chromosome 3"/>
</dbReference>
<dbReference type="InterPro" id="IPR008979">
    <property type="entry name" value="Galactose-bd-like_sf"/>
</dbReference>
<dbReference type="PANTHER" id="PTHR12045:SF3">
    <property type="entry name" value="INACTIVE ALLANTOICASE-RELATED"/>
    <property type="match status" value="1"/>
</dbReference>
<dbReference type="AlphaFoldDB" id="Q13FF9"/>
<dbReference type="eggNOG" id="COG4266">
    <property type="taxonomic scope" value="Bacteria"/>
</dbReference>
<dbReference type="HAMAP" id="MF_00813">
    <property type="entry name" value="Allantoicase"/>
    <property type="match status" value="1"/>
</dbReference>
<dbReference type="InterPro" id="IPR015908">
    <property type="entry name" value="Allantoicase_dom"/>
</dbReference>
<comment type="catalytic activity">
    <reaction evidence="2">
        <text>allantoate + H2O = (S)-ureidoglycolate + urea</text>
        <dbReference type="Rhea" id="RHEA:11016"/>
        <dbReference type="ChEBI" id="CHEBI:15377"/>
        <dbReference type="ChEBI" id="CHEBI:16199"/>
        <dbReference type="ChEBI" id="CHEBI:17536"/>
        <dbReference type="ChEBI" id="CHEBI:57296"/>
        <dbReference type="EC" id="3.5.3.4"/>
    </reaction>
</comment>
<reference evidence="4 5" key="1">
    <citation type="journal article" date="2006" name="Proc. Natl. Acad. Sci. U.S.A.">
        <title>Burkholderia xenovorans LB400 harbors a multi-replicon, 9.73-Mbp genome shaped for versatility.</title>
        <authorList>
            <person name="Chain P.S."/>
            <person name="Denef V.J."/>
            <person name="Konstantinidis K.T."/>
            <person name="Vergez L.M."/>
            <person name="Agullo L."/>
            <person name="Reyes V.L."/>
            <person name="Hauser L."/>
            <person name="Cordova M."/>
            <person name="Gomez L."/>
            <person name="Gonzalez M."/>
            <person name="Land M."/>
            <person name="Lao V."/>
            <person name="Larimer F."/>
            <person name="LiPuma J.J."/>
            <person name="Mahenthiralingam E."/>
            <person name="Malfatti S.A."/>
            <person name="Marx C.J."/>
            <person name="Parnell J.J."/>
            <person name="Ramette A."/>
            <person name="Richardson P."/>
            <person name="Seeger M."/>
            <person name="Smith D."/>
            <person name="Spilker T."/>
            <person name="Sul W.J."/>
            <person name="Tsoi T.V."/>
            <person name="Ulrich L.E."/>
            <person name="Zhulin I.B."/>
            <person name="Tiedje J.M."/>
        </authorList>
    </citation>
    <scope>NUCLEOTIDE SEQUENCE [LARGE SCALE GENOMIC DNA]</scope>
    <source>
        <strain evidence="4 5">LB400</strain>
    </source>
</reference>
<dbReference type="InterPro" id="IPR005164">
    <property type="entry name" value="Allantoicase"/>
</dbReference>
<dbReference type="KEGG" id="bxb:DR64_8492"/>
<dbReference type="EC" id="3.5.3.4" evidence="2"/>
<gene>
    <name evidence="2" type="primary">alc</name>
    <name evidence="4" type="ORF">Bxe_C1323</name>
</gene>
<dbReference type="PANTHER" id="PTHR12045">
    <property type="entry name" value="ALLANTOICASE"/>
    <property type="match status" value="1"/>
</dbReference>
<dbReference type="RefSeq" id="WP_011494406.1">
    <property type="nucleotide sequence ID" value="NC_007953.1"/>
</dbReference>
<dbReference type="OrthoDB" id="9077018at2"/>
<evidence type="ECO:0000313" key="4">
    <source>
        <dbReference type="EMBL" id="ABE37180.1"/>
    </source>
</evidence>
<dbReference type="GO" id="GO:0004037">
    <property type="term" value="F:allantoicase activity"/>
    <property type="evidence" value="ECO:0007669"/>
    <property type="project" value="UniProtKB-UniRule"/>
</dbReference>
<keyword evidence="5" id="KW-1185">Reference proteome</keyword>
<evidence type="ECO:0000256" key="1">
    <source>
        <dbReference type="ARBA" id="ARBA00009242"/>
    </source>
</evidence>
<dbReference type="UniPathway" id="UPA00395">
    <property type="reaction ID" value="UER00654"/>
</dbReference>
<evidence type="ECO:0000313" key="5">
    <source>
        <dbReference type="Proteomes" id="UP000001817"/>
    </source>
</evidence>
<evidence type="ECO:0000259" key="3">
    <source>
        <dbReference type="Pfam" id="PF03561"/>
    </source>
</evidence>
<dbReference type="KEGG" id="bxe:Bxe_C1323"/>
<dbReference type="SUPFAM" id="SSF49785">
    <property type="entry name" value="Galactose-binding domain-like"/>
    <property type="match status" value="2"/>
</dbReference>
<dbReference type="PATRIC" id="fig|266265.5.peg.9075"/>
<dbReference type="NCBIfam" id="TIGR02961">
    <property type="entry name" value="allantoicase"/>
    <property type="match status" value="1"/>
</dbReference>
<comment type="similarity">
    <text evidence="1 2">Belongs to the allantoicase family.</text>
</comment>
<feature type="domain" description="Allantoicase" evidence="3">
    <location>
        <begin position="26"/>
        <end position="174"/>
    </location>
</feature>
<dbReference type="GO" id="GO:0000256">
    <property type="term" value="P:allantoin catabolic process"/>
    <property type="evidence" value="ECO:0007669"/>
    <property type="project" value="UniProtKB-UniRule"/>
</dbReference>
<dbReference type="PIRSF" id="PIRSF016516">
    <property type="entry name" value="Allantoicase"/>
    <property type="match status" value="1"/>
</dbReference>
<keyword evidence="2" id="KW-0659">Purine metabolism</keyword>
<dbReference type="Gene3D" id="2.60.120.260">
    <property type="entry name" value="Galactose-binding domain-like"/>
    <property type="match status" value="2"/>
</dbReference>
<proteinExistence type="inferred from homology"/>
<dbReference type="GO" id="GO:0006144">
    <property type="term" value="P:purine nucleobase metabolic process"/>
    <property type="evidence" value="ECO:0007669"/>
    <property type="project" value="UniProtKB-KW"/>
</dbReference>
<dbReference type="Pfam" id="PF03561">
    <property type="entry name" value="Allantoicase"/>
    <property type="match status" value="2"/>
</dbReference>
<evidence type="ECO:0000256" key="2">
    <source>
        <dbReference type="HAMAP-Rule" id="MF_00813"/>
    </source>
</evidence>
<comment type="pathway">
    <text evidence="2">Nitrogen metabolism; (S)-allantoin degradation; (S)-ureidoglycolate from allantoate (aminidohydrolase route): step 1/1.</text>
</comment>
<keyword evidence="2 4" id="KW-0378">Hydrolase</keyword>
<protein>
    <recommendedName>
        <fullName evidence="2">Probable allantoicase</fullName>
        <ecNumber evidence="2">3.5.3.4</ecNumber>
    </recommendedName>
    <alternativeName>
        <fullName evidence="2">Allantoate amidinohydrolase</fullName>
    </alternativeName>
</protein>